<evidence type="ECO:0000256" key="1">
    <source>
        <dbReference type="SAM" id="MobiDB-lite"/>
    </source>
</evidence>
<comment type="caution">
    <text evidence="2">The sequence shown here is derived from an EMBL/GenBank/DDBJ whole genome shotgun (WGS) entry which is preliminary data.</text>
</comment>
<reference evidence="2 3" key="1">
    <citation type="submission" date="2023-03" db="EMBL/GenBank/DDBJ databases">
        <title>Genome insight into feeding habits of ladybird beetles.</title>
        <authorList>
            <person name="Li H.-S."/>
            <person name="Huang Y.-H."/>
            <person name="Pang H."/>
        </authorList>
    </citation>
    <scope>NUCLEOTIDE SEQUENCE [LARGE SCALE GENOMIC DNA]</scope>
    <source>
        <strain evidence="2">SYSU_2023b</strain>
        <tissue evidence="2">Whole body</tissue>
    </source>
</reference>
<evidence type="ECO:0000313" key="2">
    <source>
        <dbReference type="EMBL" id="KAK9873878.1"/>
    </source>
</evidence>
<gene>
    <name evidence="2" type="ORF">WA026_002233</name>
</gene>
<accession>A0AAW1TUB8</accession>
<keyword evidence="3" id="KW-1185">Reference proteome</keyword>
<protein>
    <submittedName>
        <fullName evidence="2">Uncharacterized protein</fullName>
    </submittedName>
</protein>
<dbReference type="Proteomes" id="UP001431783">
    <property type="component" value="Unassembled WGS sequence"/>
</dbReference>
<evidence type="ECO:0000313" key="3">
    <source>
        <dbReference type="Proteomes" id="UP001431783"/>
    </source>
</evidence>
<name>A0AAW1TUB8_9CUCU</name>
<sequence>MRKSNNSHPVVITTSISNINSSIPAAMTNAITSITSTSNKTKVKPTVTLAKSIIMSNAPLSTRRSVRSAMPAQNTRSKGDMKIHVDGTTAAADAVRRKTRSAVVDLDIKRKKEVK</sequence>
<organism evidence="2 3">
    <name type="scientific">Henosepilachna vigintioctopunctata</name>
    <dbReference type="NCBI Taxonomy" id="420089"/>
    <lineage>
        <taxon>Eukaryota</taxon>
        <taxon>Metazoa</taxon>
        <taxon>Ecdysozoa</taxon>
        <taxon>Arthropoda</taxon>
        <taxon>Hexapoda</taxon>
        <taxon>Insecta</taxon>
        <taxon>Pterygota</taxon>
        <taxon>Neoptera</taxon>
        <taxon>Endopterygota</taxon>
        <taxon>Coleoptera</taxon>
        <taxon>Polyphaga</taxon>
        <taxon>Cucujiformia</taxon>
        <taxon>Coccinelloidea</taxon>
        <taxon>Coccinellidae</taxon>
        <taxon>Epilachninae</taxon>
        <taxon>Epilachnini</taxon>
        <taxon>Henosepilachna</taxon>
    </lineage>
</organism>
<proteinExistence type="predicted"/>
<dbReference type="EMBL" id="JARQZJ010000031">
    <property type="protein sequence ID" value="KAK9873878.1"/>
    <property type="molecule type" value="Genomic_DNA"/>
</dbReference>
<dbReference type="AlphaFoldDB" id="A0AAW1TUB8"/>
<feature type="region of interest" description="Disordered" evidence="1">
    <location>
        <begin position="61"/>
        <end position="85"/>
    </location>
</feature>